<evidence type="ECO:0000256" key="1">
    <source>
        <dbReference type="SAM" id="Coils"/>
    </source>
</evidence>
<feature type="coiled-coil region" evidence="1">
    <location>
        <begin position="90"/>
        <end position="142"/>
    </location>
</feature>
<sequence length="212" mass="23547">MDGLIRRVDVARPLLEKYREAKRQAERARNLRNLGSCLAFRSDMETLSACIQIAVEAPAMGEAGGMIQEAAVRRPVLQDALVMYGQQAQIDMMLEEMAELSKALLKLRRAKKHEITEPLFLVKNVEEEIADVQIVLNQMKLLFPGWGIWMQAKLQRLEERIEKERWADADEGRTAGDRAAAAGGDGSTVRRPPGDGSRGEADPCQGESEAST</sequence>
<feature type="compositionally biased region" description="Basic and acidic residues" evidence="2">
    <location>
        <begin position="166"/>
        <end position="176"/>
    </location>
</feature>
<organism evidence="3">
    <name type="scientific">Podoviridae sp. ctIpM11</name>
    <dbReference type="NCBI Taxonomy" id="2825240"/>
    <lineage>
        <taxon>Viruses</taxon>
        <taxon>Duplodnaviria</taxon>
        <taxon>Heunggongvirae</taxon>
        <taxon>Uroviricota</taxon>
        <taxon>Caudoviricetes</taxon>
    </lineage>
</organism>
<dbReference type="EMBL" id="BK016142">
    <property type="protein sequence ID" value="DAF98082.1"/>
    <property type="molecule type" value="Genomic_DNA"/>
</dbReference>
<dbReference type="CDD" id="cd11539">
    <property type="entry name" value="NTP-PPase_u2"/>
    <property type="match status" value="1"/>
</dbReference>
<protein>
    <submittedName>
        <fullName evidence="3">Nucleoside triphosphate pyrophosphohydrolase</fullName>
    </submittedName>
</protein>
<evidence type="ECO:0000256" key="2">
    <source>
        <dbReference type="SAM" id="MobiDB-lite"/>
    </source>
</evidence>
<keyword evidence="1" id="KW-0175">Coiled coil</keyword>
<feature type="region of interest" description="Disordered" evidence="2">
    <location>
        <begin position="166"/>
        <end position="212"/>
    </location>
</feature>
<accession>A0A8S5UUL0</accession>
<reference evidence="3" key="1">
    <citation type="journal article" date="2021" name="Proc. Natl. Acad. Sci. U.S.A.">
        <title>A Catalog of Tens of Thousands of Viruses from Human Metagenomes Reveals Hidden Associations with Chronic Diseases.</title>
        <authorList>
            <person name="Tisza M.J."/>
            <person name="Buck C.B."/>
        </authorList>
    </citation>
    <scope>NUCLEOTIDE SEQUENCE</scope>
    <source>
        <strain evidence="3">CtIpM11</strain>
    </source>
</reference>
<evidence type="ECO:0000313" key="3">
    <source>
        <dbReference type="EMBL" id="DAF98082.1"/>
    </source>
</evidence>
<proteinExistence type="predicted"/>
<name>A0A8S5UUL0_9CAUD</name>